<dbReference type="GO" id="GO:0004301">
    <property type="term" value="F:epoxide hydrolase activity"/>
    <property type="evidence" value="ECO:0007669"/>
    <property type="project" value="TreeGrafter"/>
</dbReference>
<keyword evidence="7" id="KW-1185">Reference proteome</keyword>
<evidence type="ECO:0000256" key="1">
    <source>
        <dbReference type="ARBA" id="ARBA00010088"/>
    </source>
</evidence>
<evidence type="ECO:0000313" key="7">
    <source>
        <dbReference type="Proteomes" id="UP000807353"/>
    </source>
</evidence>
<dbReference type="GO" id="GO:0097176">
    <property type="term" value="P:epoxide metabolic process"/>
    <property type="evidence" value="ECO:0007669"/>
    <property type="project" value="TreeGrafter"/>
</dbReference>
<dbReference type="PANTHER" id="PTHR21661">
    <property type="entry name" value="EPOXIDE HYDROLASE 1-RELATED"/>
    <property type="match status" value="1"/>
</dbReference>
<dbReference type="Pfam" id="PF06441">
    <property type="entry name" value="EHN"/>
    <property type="match status" value="1"/>
</dbReference>
<dbReference type="InterPro" id="IPR010497">
    <property type="entry name" value="Epoxide_hydro_N"/>
</dbReference>
<proteinExistence type="inferred from homology"/>
<feature type="active site" description="Nucleophile" evidence="4">
    <location>
        <position position="183"/>
    </location>
</feature>
<reference evidence="6" key="1">
    <citation type="submission" date="2020-11" db="EMBL/GenBank/DDBJ databases">
        <authorList>
            <consortium name="DOE Joint Genome Institute"/>
            <person name="Ahrendt S."/>
            <person name="Riley R."/>
            <person name="Andreopoulos W."/>
            <person name="Labutti K."/>
            <person name="Pangilinan J."/>
            <person name="Ruiz-Duenas F.J."/>
            <person name="Barrasa J.M."/>
            <person name="Sanchez-Garcia M."/>
            <person name="Camarero S."/>
            <person name="Miyauchi S."/>
            <person name="Serrano A."/>
            <person name="Linde D."/>
            <person name="Babiker R."/>
            <person name="Drula E."/>
            <person name="Ayuso-Fernandez I."/>
            <person name="Pacheco R."/>
            <person name="Padilla G."/>
            <person name="Ferreira P."/>
            <person name="Barriuso J."/>
            <person name="Kellner H."/>
            <person name="Castanera R."/>
            <person name="Alfaro M."/>
            <person name="Ramirez L."/>
            <person name="Pisabarro A.G."/>
            <person name="Kuo A."/>
            <person name="Tritt A."/>
            <person name="Lipzen A."/>
            <person name="He G."/>
            <person name="Yan M."/>
            <person name="Ng V."/>
            <person name="Cullen D."/>
            <person name="Martin F."/>
            <person name="Rosso M.-N."/>
            <person name="Henrissat B."/>
            <person name="Hibbett D."/>
            <person name="Martinez A.T."/>
            <person name="Grigoriev I.V."/>
        </authorList>
    </citation>
    <scope>NUCLEOTIDE SEQUENCE</scope>
    <source>
        <strain evidence="6">CBS 247.69</strain>
    </source>
</reference>
<feature type="domain" description="Epoxide hydrolase N-terminal" evidence="5">
    <location>
        <begin position="9"/>
        <end position="118"/>
    </location>
</feature>
<gene>
    <name evidence="6" type="ORF">BDZ94DRAFT_689603</name>
</gene>
<dbReference type="SUPFAM" id="SSF53474">
    <property type="entry name" value="alpha/beta-Hydrolases"/>
    <property type="match status" value="1"/>
</dbReference>
<keyword evidence="3 6" id="KW-0378">Hydrolase</keyword>
<accession>A0A9P5YHD7</accession>
<evidence type="ECO:0000256" key="3">
    <source>
        <dbReference type="ARBA" id="ARBA00022801"/>
    </source>
</evidence>
<evidence type="ECO:0000256" key="2">
    <source>
        <dbReference type="ARBA" id="ARBA00022797"/>
    </source>
</evidence>
<dbReference type="InterPro" id="IPR016292">
    <property type="entry name" value="Epoxide_hydrolase"/>
</dbReference>
<evidence type="ECO:0000256" key="4">
    <source>
        <dbReference type="PIRSR" id="PIRSR001112-1"/>
    </source>
</evidence>
<feature type="active site" description="Proton donor" evidence="4">
    <location>
        <position position="321"/>
    </location>
</feature>
<dbReference type="OrthoDB" id="7130006at2759"/>
<dbReference type="AlphaFoldDB" id="A0A9P5YHD7"/>
<dbReference type="InterPro" id="IPR000639">
    <property type="entry name" value="Epox_hydrolase-like"/>
</dbReference>
<organism evidence="6 7">
    <name type="scientific">Collybia nuda</name>
    <dbReference type="NCBI Taxonomy" id="64659"/>
    <lineage>
        <taxon>Eukaryota</taxon>
        <taxon>Fungi</taxon>
        <taxon>Dikarya</taxon>
        <taxon>Basidiomycota</taxon>
        <taxon>Agaricomycotina</taxon>
        <taxon>Agaricomycetes</taxon>
        <taxon>Agaricomycetidae</taxon>
        <taxon>Agaricales</taxon>
        <taxon>Tricholomatineae</taxon>
        <taxon>Clitocybaceae</taxon>
        <taxon>Collybia</taxon>
    </lineage>
</organism>
<dbReference type="PIRSF" id="PIRSF001112">
    <property type="entry name" value="Epoxide_hydrolase"/>
    <property type="match status" value="1"/>
</dbReference>
<evidence type="ECO:0000259" key="5">
    <source>
        <dbReference type="Pfam" id="PF06441"/>
    </source>
</evidence>
<sequence>MASSQHESTFQISISEKAITQLHEKLALTSLPSELEDAEWEYGSPLKDIQRLVNRWRDEYDWRKHEAALNNELPQFTRDIEVEDFGKLNIHYVHKKSELESAIPLLFVHGWPGSFIEVRKILPLLIKSTPEHPSFHVVALSLPGYGFSEAPSKKGFALPQYAEVGHKLMIALGYDEYVTQGGDWGSFITRKMSHLYGPSYHKAQHTNLPLAVPPNPSRPMLYISHLLSGLPGLSYTAAEQAGIARTQEFHSKGSGYFAQHSTRPQTLGYALEDSPAGLLAWIYEKLVRWTDAYKWDDDEVLTWISLYHFSRAGPAASIRIYYEIMKARGSRPVPQSERLSPIPLGHSYFPKDIIVLPRSWCKIPNLIFESDHGSGGHFAAHEKPQELVGDLRKMFGKGGAAFGVVKGRNGYAS</sequence>
<name>A0A9P5YHD7_9AGAR</name>
<evidence type="ECO:0000313" key="6">
    <source>
        <dbReference type="EMBL" id="KAF9468675.1"/>
    </source>
</evidence>
<feature type="active site" description="Proton acceptor" evidence="4">
    <location>
        <position position="377"/>
    </location>
</feature>
<comment type="caution">
    <text evidence="6">The sequence shown here is derived from an EMBL/GenBank/DDBJ whole genome shotgun (WGS) entry which is preliminary data.</text>
</comment>
<dbReference type="InterPro" id="IPR029058">
    <property type="entry name" value="AB_hydrolase_fold"/>
</dbReference>
<dbReference type="PANTHER" id="PTHR21661:SF35">
    <property type="entry name" value="EPOXIDE HYDROLASE"/>
    <property type="match status" value="1"/>
</dbReference>
<dbReference type="Gene3D" id="3.40.50.1820">
    <property type="entry name" value="alpha/beta hydrolase"/>
    <property type="match status" value="1"/>
</dbReference>
<keyword evidence="2" id="KW-0058">Aromatic hydrocarbons catabolism</keyword>
<dbReference type="EMBL" id="MU150232">
    <property type="protein sequence ID" value="KAF9468675.1"/>
    <property type="molecule type" value="Genomic_DNA"/>
</dbReference>
<dbReference type="Proteomes" id="UP000807353">
    <property type="component" value="Unassembled WGS sequence"/>
</dbReference>
<dbReference type="PRINTS" id="PR00412">
    <property type="entry name" value="EPOXHYDRLASE"/>
</dbReference>
<comment type="similarity">
    <text evidence="1">Belongs to the peptidase S33 family.</text>
</comment>
<protein>
    <submittedName>
        <fullName evidence="6">Alpha/Beta hydrolase protein</fullName>
    </submittedName>
</protein>